<evidence type="ECO:0000313" key="3">
    <source>
        <dbReference type="EMBL" id="NOL45759.1"/>
    </source>
</evidence>
<evidence type="ECO:0000313" key="2">
    <source>
        <dbReference type="EMBL" id="MBB6567221.1"/>
    </source>
</evidence>
<dbReference type="GO" id="GO:0016020">
    <property type="term" value="C:membrane"/>
    <property type="evidence" value="ECO:0007669"/>
    <property type="project" value="TreeGrafter"/>
</dbReference>
<evidence type="ECO:0000313" key="4">
    <source>
        <dbReference type="Proteomes" id="UP000534306"/>
    </source>
</evidence>
<proteinExistence type="predicted"/>
<dbReference type="PANTHER" id="PTHR43798:SF33">
    <property type="entry name" value="HYDROLASE, PUTATIVE (AFU_ORTHOLOGUE AFUA_2G14860)-RELATED"/>
    <property type="match status" value="1"/>
</dbReference>
<reference evidence="2 5" key="2">
    <citation type="submission" date="2020-08" db="EMBL/GenBank/DDBJ databases">
        <title>Sequencing the genomes of 1000 actinobacteria strains.</title>
        <authorList>
            <person name="Klenk H.-P."/>
        </authorList>
    </citation>
    <scope>NUCLEOTIDE SEQUENCE [LARGE SCALE GENOMIC DNA]</scope>
    <source>
        <strain evidence="2 5">DSM 15626</strain>
    </source>
</reference>
<dbReference type="SUPFAM" id="SSF53474">
    <property type="entry name" value="alpha/beta-Hydrolases"/>
    <property type="match status" value="1"/>
</dbReference>
<evidence type="ECO:0000259" key="1">
    <source>
        <dbReference type="Pfam" id="PF12697"/>
    </source>
</evidence>
<name>A0A7Y4L7E3_9ACTN</name>
<dbReference type="InterPro" id="IPR050266">
    <property type="entry name" value="AB_hydrolase_sf"/>
</dbReference>
<dbReference type="Proteomes" id="UP000553957">
    <property type="component" value="Unassembled WGS sequence"/>
</dbReference>
<dbReference type="RefSeq" id="WP_171679055.1">
    <property type="nucleotide sequence ID" value="NZ_BAAAGT010000023.1"/>
</dbReference>
<keyword evidence="3" id="KW-0378">Hydrolase</keyword>
<protein>
    <submittedName>
        <fullName evidence="3">Alpha/beta fold hydrolase</fullName>
    </submittedName>
    <submittedName>
        <fullName evidence="2">Pimeloyl-ACP methyl ester carboxylesterase</fullName>
    </submittedName>
</protein>
<dbReference type="InterPro" id="IPR029058">
    <property type="entry name" value="AB_hydrolase_fold"/>
</dbReference>
<evidence type="ECO:0000313" key="5">
    <source>
        <dbReference type="Proteomes" id="UP000553957"/>
    </source>
</evidence>
<dbReference type="GO" id="GO:0016787">
    <property type="term" value="F:hydrolase activity"/>
    <property type="evidence" value="ECO:0007669"/>
    <property type="project" value="UniProtKB-KW"/>
</dbReference>
<keyword evidence="4" id="KW-1185">Reference proteome</keyword>
<accession>A0A7Y4L7E3</accession>
<feature type="domain" description="AB hydrolase-1" evidence="1">
    <location>
        <begin position="56"/>
        <end position="279"/>
    </location>
</feature>
<dbReference type="AlphaFoldDB" id="A0A7Y4L7E3"/>
<sequence length="288" mass="30961">MSGVGHFTNAQAQAEYLARYDETLAAIPGERESRDVSTTYGQVRVYRFGSAEGVPFVLLHGRGATTAMWTPNIPALAAERTVYAVDSLGEPGRSVQTLPIHSSADQAAWLTEVFDALGIGRAHLAGVSGGGWLAFNQAVHTPERVASLALIEPAYVFARFAKKFLAGGLSLLPAVPERFGDRFLQWVSGGADQNDPKIRLLAAGMRQYRMALPMPEYGSDELLRGLSVPVLALVGGRSVVHNPQEAVRRAQSLIPDNETELWPDASHGLSGEFPAELNARLLAFAAAR</sequence>
<dbReference type="Gene3D" id="3.40.50.1820">
    <property type="entry name" value="alpha/beta hydrolase"/>
    <property type="match status" value="1"/>
</dbReference>
<dbReference type="Pfam" id="PF12697">
    <property type="entry name" value="Abhydrolase_6"/>
    <property type="match status" value="1"/>
</dbReference>
<comment type="caution">
    <text evidence="3">The sequence shown here is derived from an EMBL/GenBank/DDBJ whole genome shotgun (WGS) entry which is preliminary data.</text>
</comment>
<reference evidence="3 4" key="1">
    <citation type="submission" date="2020-05" db="EMBL/GenBank/DDBJ databases">
        <title>Genome sequence of Kribbella sandramycini ATCC 39419.</title>
        <authorList>
            <person name="Maclea K.S."/>
            <person name="Fair J.L."/>
        </authorList>
    </citation>
    <scope>NUCLEOTIDE SEQUENCE [LARGE SCALE GENOMIC DNA]</scope>
    <source>
        <strain evidence="3 4">ATCC 39419</strain>
    </source>
</reference>
<dbReference type="EMBL" id="JABJRC010000016">
    <property type="protein sequence ID" value="NOL45759.1"/>
    <property type="molecule type" value="Genomic_DNA"/>
</dbReference>
<dbReference type="EMBL" id="JACHKF010000001">
    <property type="protein sequence ID" value="MBB6567221.1"/>
    <property type="molecule type" value="Genomic_DNA"/>
</dbReference>
<dbReference type="Proteomes" id="UP000534306">
    <property type="component" value="Unassembled WGS sequence"/>
</dbReference>
<dbReference type="PANTHER" id="PTHR43798">
    <property type="entry name" value="MONOACYLGLYCEROL LIPASE"/>
    <property type="match status" value="1"/>
</dbReference>
<dbReference type="InterPro" id="IPR000073">
    <property type="entry name" value="AB_hydrolase_1"/>
</dbReference>
<gene>
    <name evidence="2" type="ORF">HNR71_002858</name>
    <name evidence="3" type="ORF">HPO96_36495</name>
</gene>
<organism evidence="3 4">
    <name type="scientific">Kribbella sandramycini</name>
    <dbReference type="NCBI Taxonomy" id="60450"/>
    <lineage>
        <taxon>Bacteria</taxon>
        <taxon>Bacillati</taxon>
        <taxon>Actinomycetota</taxon>
        <taxon>Actinomycetes</taxon>
        <taxon>Propionibacteriales</taxon>
        <taxon>Kribbellaceae</taxon>
        <taxon>Kribbella</taxon>
    </lineage>
</organism>